<dbReference type="PANTHER" id="PTHR38436:SF1">
    <property type="entry name" value="ESTER CYCLASE"/>
    <property type="match status" value="1"/>
</dbReference>
<evidence type="ECO:0008006" key="2">
    <source>
        <dbReference type="Google" id="ProtNLM"/>
    </source>
</evidence>
<organism evidence="1">
    <name type="scientific">uncultured Rubrobacteraceae bacterium</name>
    <dbReference type="NCBI Taxonomy" id="349277"/>
    <lineage>
        <taxon>Bacteria</taxon>
        <taxon>Bacillati</taxon>
        <taxon>Actinomycetota</taxon>
        <taxon>Rubrobacteria</taxon>
        <taxon>Rubrobacterales</taxon>
        <taxon>Rubrobacteraceae</taxon>
        <taxon>environmental samples</taxon>
    </lineage>
</organism>
<sequence length="144" mass="15541">MLANDNNKALWRSWQDLWNGDLAVADEIIAPDFVAHFAPMGNSPGEVRGPEALKQWIDGSLAAFADHGFTTVVGPLVDGDMVSGRWVFRAVYQGGIPGTPPEAIGGNVEYAGIDIFRVESGKIAEYWLCADILVMLQQIGAIPL</sequence>
<gene>
    <name evidence="1" type="ORF">AVDCRST_MAG12-3206</name>
</gene>
<dbReference type="GO" id="GO:0030638">
    <property type="term" value="P:polyketide metabolic process"/>
    <property type="evidence" value="ECO:0007669"/>
    <property type="project" value="InterPro"/>
</dbReference>
<proteinExistence type="predicted"/>
<reference evidence="1" key="1">
    <citation type="submission" date="2020-02" db="EMBL/GenBank/DDBJ databases">
        <authorList>
            <person name="Meier V. D."/>
        </authorList>
    </citation>
    <scope>NUCLEOTIDE SEQUENCE</scope>
    <source>
        <strain evidence="1">AVDCRST_MAG12</strain>
    </source>
</reference>
<name>A0A6J4T110_9ACTN</name>
<dbReference type="InterPro" id="IPR032710">
    <property type="entry name" value="NTF2-like_dom_sf"/>
</dbReference>
<dbReference type="AlphaFoldDB" id="A0A6J4T110"/>
<evidence type="ECO:0000313" key="1">
    <source>
        <dbReference type="EMBL" id="CAA9510793.1"/>
    </source>
</evidence>
<dbReference type="PANTHER" id="PTHR38436">
    <property type="entry name" value="POLYKETIDE CYCLASE SNOAL-LIKE DOMAIN"/>
    <property type="match status" value="1"/>
</dbReference>
<dbReference type="Pfam" id="PF07366">
    <property type="entry name" value="SnoaL"/>
    <property type="match status" value="1"/>
</dbReference>
<protein>
    <recommendedName>
        <fullName evidence="2">SnoaL-like domain-containing protein</fullName>
    </recommendedName>
</protein>
<dbReference type="InterPro" id="IPR009959">
    <property type="entry name" value="Cyclase_SnoaL-like"/>
</dbReference>
<accession>A0A6J4T110</accession>
<dbReference type="EMBL" id="CADCVK010000446">
    <property type="protein sequence ID" value="CAA9510793.1"/>
    <property type="molecule type" value="Genomic_DNA"/>
</dbReference>
<dbReference type="Gene3D" id="3.10.450.50">
    <property type="match status" value="1"/>
</dbReference>
<dbReference type="SUPFAM" id="SSF54427">
    <property type="entry name" value="NTF2-like"/>
    <property type="match status" value="1"/>
</dbReference>